<organism evidence="3">
    <name type="scientific">Selaginella moellendorffii</name>
    <name type="common">Spikemoss</name>
    <dbReference type="NCBI Taxonomy" id="88036"/>
    <lineage>
        <taxon>Eukaryota</taxon>
        <taxon>Viridiplantae</taxon>
        <taxon>Streptophyta</taxon>
        <taxon>Embryophyta</taxon>
        <taxon>Tracheophyta</taxon>
        <taxon>Lycopodiopsida</taxon>
        <taxon>Selaginellales</taxon>
        <taxon>Selaginellaceae</taxon>
        <taxon>Selaginella</taxon>
    </lineage>
</organism>
<evidence type="ECO:0000259" key="1">
    <source>
        <dbReference type="Pfam" id="PF00155"/>
    </source>
</evidence>
<dbReference type="EMBL" id="GL378259">
    <property type="protein sequence ID" value="EFJ04153.1"/>
    <property type="molecule type" value="Genomic_DNA"/>
</dbReference>
<dbReference type="PANTHER" id="PTHR45744">
    <property type="entry name" value="TYROSINE AMINOTRANSFERASE"/>
    <property type="match status" value="1"/>
</dbReference>
<dbReference type="eggNOG" id="KOG0259">
    <property type="taxonomic scope" value="Eukaryota"/>
</dbReference>
<feature type="non-terminal residue" evidence="2">
    <location>
        <position position="1"/>
    </location>
</feature>
<dbReference type="InterPro" id="IPR004839">
    <property type="entry name" value="Aminotransferase_I/II_large"/>
</dbReference>
<protein>
    <recommendedName>
        <fullName evidence="1">Aminotransferase class I/classII large domain-containing protein</fullName>
    </recommendedName>
</protein>
<dbReference type="Gramene" id="EFJ04153">
    <property type="protein sequence ID" value="EFJ04153"/>
    <property type="gene ID" value="SELMODRAFT_139117"/>
</dbReference>
<evidence type="ECO:0000313" key="2">
    <source>
        <dbReference type="EMBL" id="EFJ04153.1"/>
    </source>
</evidence>
<dbReference type="InterPro" id="IPR015422">
    <property type="entry name" value="PyrdxlP-dep_Trfase_small"/>
</dbReference>
<dbReference type="SUPFAM" id="SSF53383">
    <property type="entry name" value="PLP-dependent transferases"/>
    <property type="match status" value="1"/>
</dbReference>
<accession>D8TGR3</accession>
<dbReference type="PANTHER" id="PTHR45744:SF2">
    <property type="entry name" value="TYROSINE AMINOTRANSFERASE"/>
    <property type="match status" value="1"/>
</dbReference>
<gene>
    <name evidence="2" type="ORF">SELMODRAFT_139117</name>
</gene>
<dbReference type="GO" id="GO:0030170">
    <property type="term" value="F:pyridoxal phosphate binding"/>
    <property type="evidence" value="ECO:0007669"/>
    <property type="project" value="InterPro"/>
</dbReference>
<dbReference type="OMA" id="ANICYDR"/>
<evidence type="ECO:0000313" key="3">
    <source>
        <dbReference type="Proteomes" id="UP000001514"/>
    </source>
</evidence>
<dbReference type="InParanoid" id="D8TGR3"/>
<name>D8TGR3_SELML</name>
<dbReference type="Pfam" id="PF00155">
    <property type="entry name" value="Aminotran_1_2"/>
    <property type="match status" value="1"/>
</dbReference>
<dbReference type="OrthoDB" id="7042322at2759"/>
<dbReference type="HOGENOM" id="CLU_093985_1_0_1"/>
<keyword evidence="3" id="KW-1185">Reference proteome</keyword>
<dbReference type="KEGG" id="smo:SELMODRAFT_139117"/>
<dbReference type="Proteomes" id="UP000001514">
    <property type="component" value="Unassembled WGS sequence"/>
</dbReference>
<dbReference type="AlphaFoldDB" id="D8TGR3"/>
<dbReference type="STRING" id="88036.D8TGR3"/>
<dbReference type="InterPro" id="IPR015424">
    <property type="entry name" value="PyrdxlP-dep_Trfase"/>
</dbReference>
<reference evidence="2 3" key="1">
    <citation type="journal article" date="2011" name="Science">
        <title>The Selaginella genome identifies genetic changes associated with the evolution of vascular plants.</title>
        <authorList>
            <person name="Banks J.A."/>
            <person name="Nishiyama T."/>
            <person name="Hasebe M."/>
            <person name="Bowman J.L."/>
            <person name="Gribskov M."/>
            <person name="dePamphilis C."/>
            <person name="Albert V.A."/>
            <person name="Aono N."/>
            <person name="Aoyama T."/>
            <person name="Ambrose B.A."/>
            <person name="Ashton N.W."/>
            <person name="Axtell M.J."/>
            <person name="Barker E."/>
            <person name="Barker M.S."/>
            <person name="Bennetzen J.L."/>
            <person name="Bonawitz N.D."/>
            <person name="Chapple C."/>
            <person name="Cheng C."/>
            <person name="Correa L.G."/>
            <person name="Dacre M."/>
            <person name="DeBarry J."/>
            <person name="Dreyer I."/>
            <person name="Elias M."/>
            <person name="Engstrom E.M."/>
            <person name="Estelle M."/>
            <person name="Feng L."/>
            <person name="Finet C."/>
            <person name="Floyd S.K."/>
            <person name="Frommer W.B."/>
            <person name="Fujita T."/>
            <person name="Gramzow L."/>
            <person name="Gutensohn M."/>
            <person name="Harholt J."/>
            <person name="Hattori M."/>
            <person name="Heyl A."/>
            <person name="Hirai T."/>
            <person name="Hiwatashi Y."/>
            <person name="Ishikawa M."/>
            <person name="Iwata M."/>
            <person name="Karol K.G."/>
            <person name="Koehler B."/>
            <person name="Kolukisaoglu U."/>
            <person name="Kubo M."/>
            <person name="Kurata T."/>
            <person name="Lalonde S."/>
            <person name="Li K."/>
            <person name="Li Y."/>
            <person name="Litt A."/>
            <person name="Lyons E."/>
            <person name="Manning G."/>
            <person name="Maruyama T."/>
            <person name="Michael T.P."/>
            <person name="Mikami K."/>
            <person name="Miyazaki S."/>
            <person name="Morinaga S."/>
            <person name="Murata T."/>
            <person name="Mueller-Roeber B."/>
            <person name="Nelson D.R."/>
            <person name="Obara M."/>
            <person name="Oguri Y."/>
            <person name="Olmstead R.G."/>
            <person name="Onodera N."/>
            <person name="Petersen B.L."/>
            <person name="Pils B."/>
            <person name="Prigge M."/>
            <person name="Rensing S.A."/>
            <person name="Riano-Pachon D.M."/>
            <person name="Roberts A.W."/>
            <person name="Sato Y."/>
            <person name="Scheller H.V."/>
            <person name="Schulz B."/>
            <person name="Schulz C."/>
            <person name="Shakirov E.V."/>
            <person name="Shibagaki N."/>
            <person name="Shinohara N."/>
            <person name="Shippen D.E."/>
            <person name="Soerensen I."/>
            <person name="Sotooka R."/>
            <person name="Sugimoto N."/>
            <person name="Sugita M."/>
            <person name="Sumikawa N."/>
            <person name="Tanurdzic M."/>
            <person name="Theissen G."/>
            <person name="Ulvskov P."/>
            <person name="Wakazuki S."/>
            <person name="Weng J.K."/>
            <person name="Willats W.W."/>
            <person name="Wipf D."/>
            <person name="Wolf P.G."/>
            <person name="Yang L."/>
            <person name="Zimmer A.D."/>
            <person name="Zhu Q."/>
            <person name="Mitros T."/>
            <person name="Hellsten U."/>
            <person name="Loque D."/>
            <person name="Otillar R."/>
            <person name="Salamov A."/>
            <person name="Schmutz J."/>
            <person name="Shapiro H."/>
            <person name="Lindquist E."/>
            <person name="Lucas S."/>
            <person name="Rokhsar D."/>
            <person name="Grigoriev I.V."/>
        </authorList>
    </citation>
    <scope>NUCLEOTIDE SEQUENCE [LARGE SCALE GENOMIC DNA]</scope>
</reference>
<feature type="domain" description="Aminotransferase class I/classII large" evidence="1">
    <location>
        <begin position="1"/>
        <end position="100"/>
    </location>
</feature>
<proteinExistence type="predicted"/>
<sequence length="121" mass="13701">QAALPKILQNTPQDFFSQTLDTLSTRADLCYERAQKTPGLSCPSKPRGSMYIMIRIDSDKFKDLRDDKEFAVALAKEEALMVLPGSAFGFPGWIRLLFAAPETILDESWDRLEAFCTRHTK</sequence>
<dbReference type="Gene3D" id="3.90.1150.10">
    <property type="entry name" value="Aspartate Aminotransferase, domain 1"/>
    <property type="match status" value="1"/>
</dbReference>